<dbReference type="PANTHER" id="PTHR10000">
    <property type="entry name" value="PHOSPHOSERINE PHOSPHATASE"/>
    <property type="match status" value="1"/>
</dbReference>
<keyword evidence="5" id="KW-1185">Reference proteome</keyword>
<name>A0A1A9BHI9_9ACTN</name>
<gene>
    <name evidence="4" type="ORF">GA0070622_6100</name>
</gene>
<dbReference type="Gene3D" id="3.40.50.1000">
    <property type="entry name" value="HAD superfamily/HAD-like"/>
    <property type="match status" value="1"/>
</dbReference>
<dbReference type="GO" id="GO:0000287">
    <property type="term" value="F:magnesium ion binding"/>
    <property type="evidence" value="ECO:0007669"/>
    <property type="project" value="TreeGrafter"/>
</dbReference>
<evidence type="ECO:0000313" key="5">
    <source>
        <dbReference type="Proteomes" id="UP000199558"/>
    </source>
</evidence>
<dbReference type="RefSeq" id="WP_091584240.1">
    <property type="nucleotide sequence ID" value="NZ_FLRH01000004.1"/>
</dbReference>
<dbReference type="GO" id="GO:0016791">
    <property type="term" value="F:phosphatase activity"/>
    <property type="evidence" value="ECO:0007669"/>
    <property type="project" value="TreeGrafter"/>
</dbReference>
<keyword evidence="3" id="KW-0460">Magnesium</keyword>
<dbReference type="InterPro" id="IPR043169">
    <property type="entry name" value="PMM_cap"/>
</dbReference>
<dbReference type="PANTHER" id="PTHR10000:SF8">
    <property type="entry name" value="HAD SUPERFAMILY HYDROLASE-LIKE, TYPE 3"/>
    <property type="match status" value="1"/>
</dbReference>
<evidence type="ECO:0000256" key="2">
    <source>
        <dbReference type="PIRSR" id="PIRSR605002-2"/>
    </source>
</evidence>
<organism evidence="4 5">
    <name type="scientific">Micromonospora sediminicola</name>
    <dbReference type="NCBI Taxonomy" id="946078"/>
    <lineage>
        <taxon>Bacteria</taxon>
        <taxon>Bacillati</taxon>
        <taxon>Actinomycetota</taxon>
        <taxon>Actinomycetes</taxon>
        <taxon>Micromonosporales</taxon>
        <taxon>Micromonosporaceae</taxon>
        <taxon>Micromonospora</taxon>
    </lineage>
</organism>
<feature type="binding site" evidence="2">
    <location>
        <position position="128"/>
    </location>
    <ligand>
        <name>alpha-D-mannose 1-phosphate</name>
        <dbReference type="ChEBI" id="CHEBI:58409"/>
    </ligand>
</feature>
<dbReference type="SUPFAM" id="SSF56784">
    <property type="entry name" value="HAD-like"/>
    <property type="match status" value="1"/>
</dbReference>
<dbReference type="InterPro" id="IPR023214">
    <property type="entry name" value="HAD_sf"/>
</dbReference>
<feature type="binding site" evidence="3">
    <location>
        <position position="10"/>
    </location>
    <ligand>
        <name>Mg(2+)</name>
        <dbReference type="ChEBI" id="CHEBI:18420"/>
        <label>1</label>
    </ligand>
</feature>
<feature type="active site" description="Proton donor/acceptor" evidence="1">
    <location>
        <position position="12"/>
    </location>
</feature>
<comment type="cofactor">
    <cofactor evidence="3">
        <name>Mg(2+)</name>
        <dbReference type="ChEBI" id="CHEBI:18420"/>
    </cofactor>
</comment>
<feature type="active site" description="Nucleophile" evidence="1">
    <location>
        <position position="10"/>
    </location>
</feature>
<dbReference type="GO" id="GO:0004615">
    <property type="term" value="F:phosphomannomutase activity"/>
    <property type="evidence" value="ECO:0007669"/>
    <property type="project" value="UniProtKB-EC"/>
</dbReference>
<dbReference type="Proteomes" id="UP000199558">
    <property type="component" value="Unassembled WGS sequence"/>
</dbReference>
<protein>
    <submittedName>
        <fullName evidence="4">Uncharacterized protein</fullName>
    </submittedName>
</protein>
<dbReference type="Pfam" id="PF08282">
    <property type="entry name" value="Hydrolase_3"/>
    <property type="match status" value="1"/>
</dbReference>
<dbReference type="InterPro" id="IPR036412">
    <property type="entry name" value="HAD-like_sf"/>
</dbReference>
<reference evidence="5" key="1">
    <citation type="submission" date="2016-06" db="EMBL/GenBank/DDBJ databases">
        <authorList>
            <person name="Varghese N."/>
            <person name="Submissions Spin"/>
        </authorList>
    </citation>
    <scope>NUCLEOTIDE SEQUENCE [LARGE SCALE GENOMIC DNA]</scope>
    <source>
        <strain evidence="5">DSM 45794</strain>
    </source>
</reference>
<proteinExistence type="predicted"/>
<keyword evidence="3" id="KW-0479">Metal-binding</keyword>
<dbReference type="EMBL" id="FLRH01000004">
    <property type="protein sequence ID" value="SBT68985.1"/>
    <property type="molecule type" value="Genomic_DNA"/>
</dbReference>
<feature type="binding site" evidence="3">
    <location>
        <position position="12"/>
    </location>
    <ligand>
        <name>Mg(2+)</name>
        <dbReference type="ChEBI" id="CHEBI:18420"/>
        <label>1</label>
    </ligand>
</feature>
<evidence type="ECO:0000256" key="3">
    <source>
        <dbReference type="PIRSR" id="PIRSR605002-3"/>
    </source>
</evidence>
<accession>A0A1A9BHI9</accession>
<feature type="binding site" evidence="3">
    <location>
        <position position="212"/>
    </location>
    <ligand>
        <name>Mg(2+)</name>
        <dbReference type="ChEBI" id="CHEBI:18420"/>
        <label>1</label>
    </ligand>
</feature>
<dbReference type="GO" id="GO:0009298">
    <property type="term" value="P:GDP-mannose biosynthetic process"/>
    <property type="evidence" value="ECO:0007669"/>
    <property type="project" value="UniProtKB-UniPathway"/>
</dbReference>
<evidence type="ECO:0000313" key="4">
    <source>
        <dbReference type="EMBL" id="SBT68985.1"/>
    </source>
</evidence>
<sequence length="258" mass="28861">MNDLRVVAFDLDDTLAISKSQIDRRMADLLGHLLTEVDVLIISGGRFEQFQSQVLTHLDLTEEQRARLHLMPTCGTRYYRWSDGDWRQVYAEDLTEADKARVVAALTESAQALGLWEAKTWGDIIEDRGSQITFSALGQSAPPAEKYGWDPDGDKKKRLRDAVAAKLPDLEVRGGGSTSIDVTRKGVDKAYGMRKLLECLDLKIDNVLFVGDRLDVGGNDYPVKAMGIRSVAVTRWEETADYVESLVDDLVKQRAERA</sequence>
<dbReference type="Gene3D" id="3.30.1240.20">
    <property type="match status" value="1"/>
</dbReference>
<feature type="binding site" evidence="2">
    <location>
        <position position="179"/>
    </location>
    <ligand>
        <name>alpha-D-mannose 1-phosphate</name>
        <dbReference type="ChEBI" id="CHEBI:58409"/>
    </ligand>
</feature>
<dbReference type="UniPathway" id="UPA00126">
    <property type="reaction ID" value="UER00424"/>
</dbReference>
<dbReference type="SFLD" id="SFLDS00003">
    <property type="entry name" value="Haloacid_Dehalogenase"/>
    <property type="match status" value="1"/>
</dbReference>
<dbReference type="AlphaFoldDB" id="A0A1A9BHI9"/>
<dbReference type="OrthoDB" id="2241234at2"/>
<feature type="binding site" evidence="2">
    <location>
        <position position="181"/>
    </location>
    <ligand>
        <name>alpha-D-mannose 1-phosphate</name>
        <dbReference type="ChEBI" id="CHEBI:58409"/>
    </ligand>
</feature>
<dbReference type="GO" id="GO:0005829">
    <property type="term" value="C:cytosol"/>
    <property type="evidence" value="ECO:0007669"/>
    <property type="project" value="TreeGrafter"/>
</dbReference>
<dbReference type="SFLD" id="SFLDG01143">
    <property type="entry name" value="C2.B.3:_Phosphomannomutase_Lik"/>
    <property type="match status" value="1"/>
</dbReference>
<dbReference type="InterPro" id="IPR006379">
    <property type="entry name" value="HAD-SF_hydro_IIB"/>
</dbReference>
<evidence type="ECO:0000256" key="1">
    <source>
        <dbReference type="PIRSR" id="PIRSR605002-1"/>
    </source>
</evidence>
<dbReference type="STRING" id="946078.GA0070622_6100"/>
<dbReference type="NCBIfam" id="TIGR01484">
    <property type="entry name" value="HAD-SF-IIB"/>
    <property type="match status" value="1"/>
</dbReference>
<dbReference type="SFLD" id="SFLDG01140">
    <property type="entry name" value="C2.B:_Phosphomannomutase_and_P"/>
    <property type="match status" value="1"/>
</dbReference>